<evidence type="ECO:0000313" key="8">
    <source>
        <dbReference type="EMBL" id="GJM94847.1"/>
    </source>
</evidence>
<dbReference type="GO" id="GO:0016192">
    <property type="term" value="P:vesicle-mediated transport"/>
    <property type="evidence" value="ECO:0007669"/>
    <property type="project" value="TreeGrafter"/>
</dbReference>
<feature type="transmembrane region" description="Helical" evidence="7">
    <location>
        <begin position="196"/>
        <end position="216"/>
    </location>
</feature>
<evidence type="ECO:0000313" key="9">
    <source>
        <dbReference type="Proteomes" id="UP001054889"/>
    </source>
</evidence>
<keyword evidence="9" id="KW-1185">Reference proteome</keyword>
<comment type="similarity">
    <text evidence="3 7">Belongs to the PRA1 family.</text>
</comment>
<name>A0AAV5C9U8_ELECO</name>
<dbReference type="GO" id="GO:0005783">
    <property type="term" value="C:endoplasmic reticulum"/>
    <property type="evidence" value="ECO:0007669"/>
    <property type="project" value="UniProtKB-ARBA"/>
</dbReference>
<dbReference type="Pfam" id="PF03208">
    <property type="entry name" value="PRA1"/>
    <property type="match status" value="1"/>
</dbReference>
<feature type="transmembrane region" description="Helical" evidence="7">
    <location>
        <begin position="222"/>
        <end position="239"/>
    </location>
</feature>
<comment type="subcellular location">
    <subcellularLocation>
        <location evidence="2 7">Membrane</location>
        <topology evidence="2 7">Multi-pass membrane protein</topology>
    </subcellularLocation>
</comment>
<evidence type="ECO:0000256" key="5">
    <source>
        <dbReference type="ARBA" id="ARBA00022989"/>
    </source>
</evidence>
<feature type="transmembrane region" description="Helical" evidence="7">
    <location>
        <begin position="166"/>
        <end position="184"/>
    </location>
</feature>
<evidence type="ECO:0000256" key="7">
    <source>
        <dbReference type="RuleBase" id="RU363107"/>
    </source>
</evidence>
<dbReference type="AlphaFoldDB" id="A0AAV5C9U8"/>
<dbReference type="PANTHER" id="PTHR19317:SF10">
    <property type="entry name" value="PRA1 FAMILY PROTEIN"/>
    <property type="match status" value="1"/>
</dbReference>
<dbReference type="GO" id="GO:0005794">
    <property type="term" value="C:Golgi apparatus"/>
    <property type="evidence" value="ECO:0007669"/>
    <property type="project" value="TreeGrafter"/>
</dbReference>
<accession>A0AAV5C9U8</accession>
<reference evidence="8" key="1">
    <citation type="journal article" date="2018" name="DNA Res.">
        <title>Multiple hybrid de novo genome assembly of finger millet, an orphan allotetraploid crop.</title>
        <authorList>
            <person name="Hatakeyama M."/>
            <person name="Aluri S."/>
            <person name="Balachadran M.T."/>
            <person name="Sivarajan S.R."/>
            <person name="Patrignani A."/>
            <person name="Gruter S."/>
            <person name="Poveda L."/>
            <person name="Shimizu-Inatsugi R."/>
            <person name="Baeten J."/>
            <person name="Francoijs K.J."/>
            <person name="Nataraja K.N."/>
            <person name="Reddy Y.A.N."/>
            <person name="Phadnis S."/>
            <person name="Ravikumar R.L."/>
            <person name="Schlapbach R."/>
            <person name="Sreeman S.M."/>
            <person name="Shimizu K.K."/>
        </authorList>
    </citation>
    <scope>NUCLEOTIDE SEQUENCE</scope>
</reference>
<evidence type="ECO:0000256" key="4">
    <source>
        <dbReference type="ARBA" id="ARBA00022692"/>
    </source>
</evidence>
<organism evidence="8 9">
    <name type="scientific">Eleusine coracana subsp. coracana</name>
    <dbReference type="NCBI Taxonomy" id="191504"/>
    <lineage>
        <taxon>Eukaryota</taxon>
        <taxon>Viridiplantae</taxon>
        <taxon>Streptophyta</taxon>
        <taxon>Embryophyta</taxon>
        <taxon>Tracheophyta</taxon>
        <taxon>Spermatophyta</taxon>
        <taxon>Magnoliopsida</taxon>
        <taxon>Liliopsida</taxon>
        <taxon>Poales</taxon>
        <taxon>Poaceae</taxon>
        <taxon>PACMAD clade</taxon>
        <taxon>Chloridoideae</taxon>
        <taxon>Cynodonteae</taxon>
        <taxon>Eleusininae</taxon>
        <taxon>Eleusine</taxon>
    </lineage>
</organism>
<comment type="function">
    <text evidence="1 7">May be involved in both secretory and endocytic intracellular trafficking in the endosomal/prevacuolar compartments.</text>
</comment>
<dbReference type="GO" id="GO:0016020">
    <property type="term" value="C:membrane"/>
    <property type="evidence" value="ECO:0007669"/>
    <property type="project" value="UniProtKB-SubCell"/>
</dbReference>
<sequence>MVTPSPFPGHGFVELLSMTLRSYGQKPLALRSGLLGTEELHSTSKLDPACRSFPQFFAGAGHLIIFFLLRGAMSKYGTIPTSSSSSDPPPPSSSPLDYISRAKARGASALASRRPWREFADPRALSVPRGCAAAYRRARANLAHFSANYALTVLLVVFLSLLWEPISLLVFLACMVAWLVLYFLRDEPLALCGRAVGEGVVLAFLATVTLLLLLLTGATVNILTSLLVGLVVVLIHALLHRAADSIDEEAGRWYTPVPPSTAY</sequence>
<evidence type="ECO:0000256" key="1">
    <source>
        <dbReference type="ARBA" id="ARBA00002501"/>
    </source>
</evidence>
<proteinExistence type="inferred from homology"/>
<evidence type="ECO:0000256" key="3">
    <source>
        <dbReference type="ARBA" id="ARBA00006483"/>
    </source>
</evidence>
<dbReference type="InterPro" id="IPR004895">
    <property type="entry name" value="Prenylated_rab_accept_PRA1"/>
</dbReference>
<dbReference type="Proteomes" id="UP001054889">
    <property type="component" value="Unassembled WGS sequence"/>
</dbReference>
<reference evidence="8" key="2">
    <citation type="submission" date="2021-12" db="EMBL/GenBank/DDBJ databases">
        <title>Resequencing data analysis of finger millet.</title>
        <authorList>
            <person name="Hatakeyama M."/>
            <person name="Aluri S."/>
            <person name="Balachadran M.T."/>
            <person name="Sivarajan S.R."/>
            <person name="Poveda L."/>
            <person name="Shimizu-Inatsugi R."/>
            <person name="Schlapbach R."/>
            <person name="Sreeman S.M."/>
            <person name="Shimizu K.K."/>
        </authorList>
    </citation>
    <scope>NUCLEOTIDE SEQUENCE</scope>
</reference>
<keyword evidence="4 7" id="KW-0812">Transmembrane</keyword>
<feature type="transmembrane region" description="Helical" evidence="7">
    <location>
        <begin position="142"/>
        <end position="160"/>
    </location>
</feature>
<evidence type="ECO:0000256" key="6">
    <source>
        <dbReference type="ARBA" id="ARBA00023136"/>
    </source>
</evidence>
<evidence type="ECO:0000256" key="2">
    <source>
        <dbReference type="ARBA" id="ARBA00004141"/>
    </source>
</evidence>
<keyword evidence="7" id="KW-0813">Transport</keyword>
<protein>
    <recommendedName>
        <fullName evidence="7">PRA1 family protein</fullName>
    </recommendedName>
</protein>
<gene>
    <name evidence="8" type="primary">ga11529</name>
    <name evidence="8" type="ORF">PR202_ga11529</name>
</gene>
<dbReference type="EMBL" id="BQKI01000005">
    <property type="protein sequence ID" value="GJM94847.1"/>
    <property type="molecule type" value="Genomic_DNA"/>
</dbReference>
<feature type="transmembrane region" description="Helical" evidence="7">
    <location>
        <begin position="52"/>
        <end position="69"/>
    </location>
</feature>
<comment type="caution">
    <text evidence="8">The sequence shown here is derived from an EMBL/GenBank/DDBJ whole genome shotgun (WGS) entry which is preliminary data.</text>
</comment>
<keyword evidence="6 7" id="KW-0472">Membrane</keyword>
<dbReference type="PANTHER" id="PTHR19317">
    <property type="entry name" value="PRENYLATED RAB ACCEPTOR 1-RELATED"/>
    <property type="match status" value="1"/>
</dbReference>
<keyword evidence="5 7" id="KW-1133">Transmembrane helix</keyword>